<dbReference type="Pfam" id="PF07024">
    <property type="entry name" value="ImpE"/>
    <property type="match status" value="1"/>
</dbReference>
<proteinExistence type="predicted"/>
<dbReference type="Proteomes" id="UP000574369">
    <property type="component" value="Unassembled WGS sequence"/>
</dbReference>
<dbReference type="Gene3D" id="1.25.40.10">
    <property type="entry name" value="Tetratricopeptide repeat domain"/>
    <property type="match status" value="1"/>
</dbReference>
<sequence length="293" mass="31224">MSAVQDLIAAGKPAEALAAVQQLVRQQPQDAKLRVLLFQLLAVNGQWARAAAQLEVCGELDAATLAMVNTYREALKCELVREAVFDGKTTPLVMGEPAEWVASMVQALKLDADGDHAAAQRMRAQALEQAPATPGSIDGQGFEWICDGDSRLGPILEAIINGRYCWVPLSALAKIQIEPPEDLRDLVWAPAFLEFPNGGGSVALIPTRYPRTHASADPRAWMSRLTEWQPLGGVSDTVEGAGDQYAGIGQRVLMTDVAEAGLLDTRLIEFAVEHASDRSDPSGAGDAADGADA</sequence>
<evidence type="ECO:0000313" key="1">
    <source>
        <dbReference type="EMBL" id="MBB3193272.1"/>
    </source>
</evidence>
<dbReference type="EMBL" id="JACHXO010000001">
    <property type="protein sequence ID" value="MBB3193272.1"/>
    <property type="molecule type" value="Genomic_DNA"/>
</dbReference>
<dbReference type="Pfam" id="PF14559">
    <property type="entry name" value="TPR_19"/>
    <property type="match status" value="1"/>
</dbReference>
<dbReference type="PIRSF" id="PIRSF029288">
    <property type="entry name" value="SciE_ImpE"/>
    <property type="match status" value="1"/>
</dbReference>
<keyword evidence="2" id="KW-1185">Reference proteome</keyword>
<dbReference type="InterPro" id="IPR009211">
    <property type="entry name" value="TagJ"/>
</dbReference>
<evidence type="ECO:0000313" key="2">
    <source>
        <dbReference type="Proteomes" id="UP000574369"/>
    </source>
</evidence>
<protein>
    <submittedName>
        <fullName evidence="1">Type VI secretion system protein ImpE</fullName>
    </submittedName>
</protein>
<dbReference type="RefSeq" id="WP_088449113.1">
    <property type="nucleotide sequence ID" value="NZ_JACHXO010000001.1"/>
</dbReference>
<reference evidence="1 2" key="1">
    <citation type="submission" date="2020-08" db="EMBL/GenBank/DDBJ databases">
        <title>Genomic Encyclopedia of Type Strains, Phase III (KMG-III): the genomes of soil and plant-associated and newly described type strains.</title>
        <authorList>
            <person name="Whitman W."/>
        </authorList>
    </citation>
    <scope>NUCLEOTIDE SEQUENCE [LARGE SCALE GENOMIC DNA]</scope>
    <source>
        <strain evidence="1 2">CECT 7247</strain>
    </source>
</reference>
<name>A0ABR6GNL6_9BURK</name>
<dbReference type="SUPFAM" id="SSF144059">
    <property type="entry name" value="ImpE-like"/>
    <property type="match status" value="1"/>
</dbReference>
<comment type="caution">
    <text evidence="1">The sequence shown here is derived from an EMBL/GenBank/DDBJ whole genome shotgun (WGS) entry which is preliminary data.</text>
</comment>
<accession>A0ABR6GNL6</accession>
<gene>
    <name evidence="1" type="ORF">FHS28_000637</name>
</gene>
<organism evidence="1 2">
    <name type="scientific">Roseateles terrae</name>
    <dbReference type="NCBI Taxonomy" id="431060"/>
    <lineage>
        <taxon>Bacteria</taxon>
        <taxon>Pseudomonadati</taxon>
        <taxon>Pseudomonadota</taxon>
        <taxon>Betaproteobacteria</taxon>
        <taxon>Burkholderiales</taxon>
        <taxon>Sphaerotilaceae</taxon>
        <taxon>Roseateles</taxon>
    </lineage>
</organism>
<dbReference type="InterPro" id="IPR011990">
    <property type="entry name" value="TPR-like_helical_dom_sf"/>
</dbReference>